<dbReference type="EMBL" id="JASCZI010120918">
    <property type="protein sequence ID" value="MED6157603.1"/>
    <property type="molecule type" value="Genomic_DNA"/>
</dbReference>
<proteinExistence type="predicted"/>
<dbReference type="Proteomes" id="UP001341840">
    <property type="component" value="Unassembled WGS sequence"/>
</dbReference>
<name>A0ABU6UCM5_9FABA</name>
<sequence length="111" mass="11959">MDVAAEPTATSASGKKKPLLAGELQAAREGASDGLWLWVGACCTRNGERKAEVVAVTNQSVSIGRKTSRKMAAESTSRRNKWQTGIFWRRVEARAAVSGDVAGLVRLRTTR</sequence>
<gene>
    <name evidence="1" type="ORF">PIB30_024772</name>
</gene>
<organism evidence="1 2">
    <name type="scientific">Stylosanthes scabra</name>
    <dbReference type="NCBI Taxonomy" id="79078"/>
    <lineage>
        <taxon>Eukaryota</taxon>
        <taxon>Viridiplantae</taxon>
        <taxon>Streptophyta</taxon>
        <taxon>Embryophyta</taxon>
        <taxon>Tracheophyta</taxon>
        <taxon>Spermatophyta</taxon>
        <taxon>Magnoliopsida</taxon>
        <taxon>eudicotyledons</taxon>
        <taxon>Gunneridae</taxon>
        <taxon>Pentapetalae</taxon>
        <taxon>rosids</taxon>
        <taxon>fabids</taxon>
        <taxon>Fabales</taxon>
        <taxon>Fabaceae</taxon>
        <taxon>Papilionoideae</taxon>
        <taxon>50 kb inversion clade</taxon>
        <taxon>dalbergioids sensu lato</taxon>
        <taxon>Dalbergieae</taxon>
        <taxon>Pterocarpus clade</taxon>
        <taxon>Stylosanthes</taxon>
    </lineage>
</organism>
<accession>A0ABU6UCM5</accession>
<comment type="caution">
    <text evidence="1">The sequence shown here is derived from an EMBL/GenBank/DDBJ whole genome shotgun (WGS) entry which is preliminary data.</text>
</comment>
<evidence type="ECO:0000313" key="1">
    <source>
        <dbReference type="EMBL" id="MED6157603.1"/>
    </source>
</evidence>
<protein>
    <submittedName>
        <fullName evidence="1">Uncharacterized protein</fullName>
    </submittedName>
</protein>
<evidence type="ECO:0000313" key="2">
    <source>
        <dbReference type="Proteomes" id="UP001341840"/>
    </source>
</evidence>
<keyword evidence="2" id="KW-1185">Reference proteome</keyword>
<reference evidence="1 2" key="1">
    <citation type="journal article" date="2023" name="Plants (Basel)">
        <title>Bridging the Gap: Combining Genomics and Transcriptomics Approaches to Understand Stylosanthes scabra, an Orphan Legume from the Brazilian Caatinga.</title>
        <authorList>
            <person name="Ferreira-Neto J.R.C."/>
            <person name="da Silva M.D."/>
            <person name="Binneck E."/>
            <person name="de Melo N.F."/>
            <person name="da Silva R.H."/>
            <person name="de Melo A.L.T.M."/>
            <person name="Pandolfi V."/>
            <person name="Bustamante F.O."/>
            <person name="Brasileiro-Vidal A.C."/>
            <person name="Benko-Iseppon A.M."/>
        </authorList>
    </citation>
    <scope>NUCLEOTIDE SEQUENCE [LARGE SCALE GENOMIC DNA]</scope>
    <source>
        <tissue evidence="1">Leaves</tissue>
    </source>
</reference>